<feature type="signal peptide" evidence="1">
    <location>
        <begin position="1"/>
        <end position="24"/>
    </location>
</feature>
<dbReference type="Proteomes" id="UP000095280">
    <property type="component" value="Unplaced"/>
</dbReference>
<evidence type="ECO:0000313" key="2">
    <source>
        <dbReference type="Proteomes" id="UP000095280"/>
    </source>
</evidence>
<accession>A0A1I8FNI2</accession>
<protein>
    <submittedName>
        <fullName evidence="3">Uncharacterized protein</fullName>
    </submittedName>
</protein>
<dbReference type="WBParaSite" id="maker-unitig_40149-snap-gene-0.2-mRNA-1">
    <property type="protein sequence ID" value="maker-unitig_40149-snap-gene-0.2-mRNA-1"/>
    <property type="gene ID" value="maker-unitig_40149-snap-gene-0.2"/>
</dbReference>
<proteinExistence type="predicted"/>
<sequence length="215" mass="24079">MTLNILTAICGAVLMSCRLSGGLAKLKDVRSWLISYSLPANIARRSMFGLLNWRILCDLSALKSVRSSCQASALATTATLADGEDQCNERQEEELIVERDYHEALNSFAKQVRNLAFAAAATRQPGAYAAQRLRQTLKSDSDEQNCDALESCSTSSYSEELQREAELARLRRLRSLLESSRRRLAEDEDAPTLQLRNRRQRIIKESGWSLVRLPG</sequence>
<name>A0A1I8FNI2_9PLAT</name>
<dbReference type="AlphaFoldDB" id="A0A1I8FNI2"/>
<keyword evidence="1" id="KW-0732">Signal</keyword>
<keyword evidence="2" id="KW-1185">Reference proteome</keyword>
<reference evidence="3" key="1">
    <citation type="submission" date="2016-11" db="UniProtKB">
        <authorList>
            <consortium name="WormBaseParasite"/>
        </authorList>
    </citation>
    <scope>IDENTIFICATION</scope>
</reference>
<evidence type="ECO:0000313" key="3">
    <source>
        <dbReference type="WBParaSite" id="maker-unitig_40149-snap-gene-0.2-mRNA-1"/>
    </source>
</evidence>
<evidence type="ECO:0000256" key="1">
    <source>
        <dbReference type="SAM" id="SignalP"/>
    </source>
</evidence>
<feature type="chain" id="PRO_5009318760" evidence="1">
    <location>
        <begin position="25"/>
        <end position="215"/>
    </location>
</feature>
<organism evidence="2 3">
    <name type="scientific">Macrostomum lignano</name>
    <dbReference type="NCBI Taxonomy" id="282301"/>
    <lineage>
        <taxon>Eukaryota</taxon>
        <taxon>Metazoa</taxon>
        <taxon>Spiralia</taxon>
        <taxon>Lophotrochozoa</taxon>
        <taxon>Platyhelminthes</taxon>
        <taxon>Rhabditophora</taxon>
        <taxon>Macrostomorpha</taxon>
        <taxon>Macrostomida</taxon>
        <taxon>Macrostomidae</taxon>
        <taxon>Macrostomum</taxon>
    </lineage>
</organism>